<dbReference type="GO" id="GO:0019391">
    <property type="term" value="P:glucuronoside catabolic process"/>
    <property type="evidence" value="ECO:0007669"/>
    <property type="project" value="TreeGrafter"/>
</dbReference>
<dbReference type="PROSITE" id="PS00608">
    <property type="entry name" value="GLYCOSYL_HYDROL_F2_2"/>
    <property type="match status" value="1"/>
</dbReference>
<dbReference type="PROSITE" id="PS00719">
    <property type="entry name" value="GLYCOSYL_HYDROL_F2_1"/>
    <property type="match status" value="1"/>
</dbReference>
<dbReference type="PRINTS" id="PR00132">
    <property type="entry name" value="GLHYDRLASE2"/>
</dbReference>
<dbReference type="Proteomes" id="UP000294723">
    <property type="component" value="Unassembled WGS sequence"/>
</dbReference>
<dbReference type="SUPFAM" id="SSF51445">
    <property type="entry name" value="(Trans)glycosidases"/>
    <property type="match status" value="1"/>
</dbReference>
<accession>A0A4R5BR19</accession>
<evidence type="ECO:0000256" key="3">
    <source>
        <dbReference type="ARBA" id="ARBA00016205"/>
    </source>
</evidence>
<gene>
    <name evidence="10" type="ORF">E1202_11175</name>
</gene>
<dbReference type="InterPro" id="IPR006102">
    <property type="entry name" value="Ig-like_GH2"/>
</dbReference>
<feature type="domain" description="Glycoside hydrolase family 2 catalytic" evidence="8">
    <location>
        <begin position="275"/>
        <end position="589"/>
    </location>
</feature>
<dbReference type="Pfam" id="PF02836">
    <property type="entry name" value="Glyco_hydro_2_C"/>
    <property type="match status" value="1"/>
</dbReference>
<comment type="similarity">
    <text evidence="1 6">Belongs to the glycosyl hydrolase 2 family.</text>
</comment>
<evidence type="ECO:0000313" key="11">
    <source>
        <dbReference type="Proteomes" id="UP000294723"/>
    </source>
</evidence>
<dbReference type="EMBL" id="SMLA01000012">
    <property type="protein sequence ID" value="TDD89408.1"/>
    <property type="molecule type" value="Genomic_DNA"/>
</dbReference>
<dbReference type="InterPro" id="IPR017853">
    <property type="entry name" value="GH"/>
</dbReference>
<dbReference type="GO" id="GO:0005975">
    <property type="term" value="P:carbohydrate metabolic process"/>
    <property type="evidence" value="ECO:0007669"/>
    <property type="project" value="InterPro"/>
</dbReference>
<evidence type="ECO:0000256" key="4">
    <source>
        <dbReference type="ARBA" id="ARBA00022801"/>
    </source>
</evidence>
<dbReference type="FunFam" id="2.60.120.260:FF:000027">
    <property type="entry name" value="Beta-glucuronidase"/>
    <property type="match status" value="1"/>
</dbReference>
<keyword evidence="11" id="KW-1185">Reference proteome</keyword>
<dbReference type="Gene3D" id="2.60.40.10">
    <property type="entry name" value="Immunoglobulins"/>
    <property type="match status" value="1"/>
</dbReference>
<dbReference type="SUPFAM" id="SSF49785">
    <property type="entry name" value="Galactose-binding domain-like"/>
    <property type="match status" value="1"/>
</dbReference>
<dbReference type="RefSeq" id="WP_132682732.1">
    <property type="nucleotide sequence ID" value="NZ_SMLA01000012.1"/>
</dbReference>
<dbReference type="InterPro" id="IPR008979">
    <property type="entry name" value="Galactose-bd-like_sf"/>
</dbReference>
<evidence type="ECO:0000256" key="1">
    <source>
        <dbReference type="ARBA" id="ARBA00007401"/>
    </source>
</evidence>
<dbReference type="AlphaFoldDB" id="A0A4R5BR19"/>
<feature type="domain" description="Glycosyl hydrolases family 2 sugar binding" evidence="9">
    <location>
        <begin position="13"/>
        <end position="179"/>
    </location>
</feature>
<comment type="caution">
    <text evidence="10">The sequence shown here is derived from an EMBL/GenBank/DDBJ whole genome shotgun (WGS) entry which is preliminary data.</text>
</comment>
<evidence type="ECO:0000313" key="10">
    <source>
        <dbReference type="EMBL" id="TDD89408.1"/>
    </source>
</evidence>
<dbReference type="Pfam" id="PF00703">
    <property type="entry name" value="Glyco_hydro_2"/>
    <property type="match status" value="1"/>
</dbReference>
<dbReference type="EC" id="3.2.1.31" evidence="2"/>
<evidence type="ECO:0000256" key="5">
    <source>
        <dbReference type="ARBA" id="ARBA00023295"/>
    </source>
</evidence>
<protein>
    <recommendedName>
        <fullName evidence="3">Beta-glucuronidase</fullName>
        <ecNumber evidence="2">3.2.1.31</ecNumber>
    </recommendedName>
</protein>
<evidence type="ECO:0000256" key="2">
    <source>
        <dbReference type="ARBA" id="ARBA00012761"/>
    </source>
</evidence>
<dbReference type="InterPro" id="IPR036156">
    <property type="entry name" value="Beta-gal/glucu_dom_sf"/>
</dbReference>
<dbReference type="PANTHER" id="PTHR10066:SF67">
    <property type="entry name" value="BETA-GLUCURONIDASE"/>
    <property type="match status" value="1"/>
</dbReference>
<evidence type="ECO:0000256" key="6">
    <source>
        <dbReference type="RuleBase" id="RU361154"/>
    </source>
</evidence>
<dbReference type="NCBIfam" id="NF007538">
    <property type="entry name" value="PRK10150.1"/>
    <property type="match status" value="1"/>
</dbReference>
<dbReference type="InterPro" id="IPR006101">
    <property type="entry name" value="Glyco_hydro_2"/>
</dbReference>
<dbReference type="SUPFAM" id="SSF49303">
    <property type="entry name" value="beta-Galactosidase/glucuronidase domain"/>
    <property type="match status" value="1"/>
</dbReference>
<dbReference type="Pfam" id="PF02837">
    <property type="entry name" value="Glyco_hydro_2_N"/>
    <property type="match status" value="1"/>
</dbReference>
<evidence type="ECO:0000259" key="7">
    <source>
        <dbReference type="Pfam" id="PF00703"/>
    </source>
</evidence>
<organism evidence="10 11">
    <name type="scientific">Saccharopolyspora karakumensis</name>
    <dbReference type="NCBI Taxonomy" id="2530386"/>
    <lineage>
        <taxon>Bacteria</taxon>
        <taxon>Bacillati</taxon>
        <taxon>Actinomycetota</taxon>
        <taxon>Actinomycetes</taxon>
        <taxon>Pseudonocardiales</taxon>
        <taxon>Pseudonocardiaceae</taxon>
        <taxon>Saccharopolyspora</taxon>
    </lineage>
</organism>
<dbReference type="InterPro" id="IPR023230">
    <property type="entry name" value="Glyco_hydro_2_CS"/>
</dbReference>
<reference evidence="10 11" key="1">
    <citation type="submission" date="2019-03" db="EMBL/GenBank/DDBJ databases">
        <title>Draft genome sequences of novel Actinobacteria.</title>
        <authorList>
            <person name="Sahin N."/>
            <person name="Ay H."/>
            <person name="Saygin H."/>
        </authorList>
    </citation>
    <scope>NUCLEOTIDE SEQUENCE [LARGE SCALE GENOMIC DNA]</scope>
    <source>
        <strain evidence="10 11">5K548</strain>
    </source>
</reference>
<evidence type="ECO:0000259" key="8">
    <source>
        <dbReference type="Pfam" id="PF02836"/>
    </source>
</evidence>
<dbReference type="InterPro" id="IPR013783">
    <property type="entry name" value="Ig-like_fold"/>
</dbReference>
<evidence type="ECO:0000259" key="9">
    <source>
        <dbReference type="Pfam" id="PF02837"/>
    </source>
</evidence>
<dbReference type="GO" id="GO:0004566">
    <property type="term" value="F:beta-glucuronidase activity"/>
    <property type="evidence" value="ECO:0007669"/>
    <property type="project" value="UniProtKB-EC"/>
</dbReference>
<dbReference type="Gene3D" id="2.60.120.260">
    <property type="entry name" value="Galactose-binding domain-like"/>
    <property type="match status" value="1"/>
</dbReference>
<dbReference type="InterPro" id="IPR006104">
    <property type="entry name" value="Glyco_hydro_2_N"/>
</dbReference>
<proteinExistence type="inferred from homology"/>
<dbReference type="GO" id="GO:0030246">
    <property type="term" value="F:carbohydrate binding"/>
    <property type="evidence" value="ECO:0007669"/>
    <property type="project" value="TreeGrafter"/>
</dbReference>
<keyword evidence="4 6" id="KW-0378">Hydrolase</keyword>
<dbReference type="FunFam" id="3.20.20.80:FF:000080">
    <property type="entry name" value="Beta-glucuronidase UidA"/>
    <property type="match status" value="1"/>
</dbReference>
<name>A0A4R5BR19_9PSEU</name>
<feature type="domain" description="Glycoside hydrolase family 2 immunoglobulin-like beta-sandwich" evidence="7">
    <location>
        <begin position="181"/>
        <end position="273"/>
    </location>
</feature>
<dbReference type="Gene3D" id="3.20.20.80">
    <property type="entry name" value="Glycosidases"/>
    <property type="match status" value="1"/>
</dbReference>
<dbReference type="PANTHER" id="PTHR10066">
    <property type="entry name" value="BETA-GLUCURONIDASE"/>
    <property type="match status" value="1"/>
</dbReference>
<sequence length="596" mass="66338">MLRPLTNAFRDCRALDGLWRFAVDAEGVGRDQQWWRGALPGTAEMPVPASYNDIPADAAVRDHVGEVWYQTSAHVPATWSGQRIVLRFDAAAHRATVWVDDQQVVSHIGGYTPFEADVTDLVRLGEAHRITVVVDNRLDWESIPPGYVEDTPDGPRQRYHHDFFNYAGLHRAVSLYATPAAHITDVTVTTDLDGLAGTVDYEVRASEGERARVALHDAEGTEVARVEGLSGRLRVEDVRPWRPGEGYLYELRVELLGAAEAVVDRYSLNVGVRTVAVDGTNFLINGEPFYFTGFGMHEDHVVRGKGHDDASMVHDFALLEWIGANSLRTSHYPYAEEVLDYADRHGIVVIDETAAVGLNLGIGGGIISSSTQETYSDQTVSARTQEAHRQAIRELVERDKNHPSVVLWSIANEPESHTDAARDYFKPLFAEARAVDPSRPVGFVNVMFAPAGECKVAEFSDVVMINRYYGWYVQAGDLAAAERALEAELHEWARCEGKPIIMTEYGADAQAGLHSAVSQPWTEEYQAELLEMYHRVFDRVEAVVGEQVWNFADFATSAGYARVDGNKKGVFTRDRRPKAAAFSLKRRWHARGDAIE</sequence>
<dbReference type="InterPro" id="IPR023232">
    <property type="entry name" value="Glyco_hydro_2_AS"/>
</dbReference>
<keyword evidence="5 6" id="KW-0326">Glycosidase</keyword>
<dbReference type="InterPro" id="IPR006103">
    <property type="entry name" value="Glyco_hydro_2_cat"/>
</dbReference>